<accession>A0A9W4R0X2</accession>
<dbReference type="Pfam" id="PF13439">
    <property type="entry name" value="Glyco_transf_4"/>
    <property type="match status" value="1"/>
</dbReference>
<dbReference type="Proteomes" id="UP001152485">
    <property type="component" value="Unassembled WGS sequence"/>
</dbReference>
<evidence type="ECO:0000313" key="3">
    <source>
        <dbReference type="EMBL" id="CAH9061867.1"/>
    </source>
</evidence>
<keyword evidence="4" id="KW-0328">Glycosyltransferase</keyword>
<organism evidence="4 5">
    <name type="scientific">Pseudoalteromonas holothuriae</name>
    <dbReference type="NCBI Taxonomy" id="2963714"/>
    <lineage>
        <taxon>Bacteria</taxon>
        <taxon>Pseudomonadati</taxon>
        <taxon>Pseudomonadota</taxon>
        <taxon>Gammaproteobacteria</taxon>
        <taxon>Alteromonadales</taxon>
        <taxon>Pseudoalteromonadaceae</taxon>
        <taxon>Pseudoalteromonas</taxon>
    </lineage>
</organism>
<name>A0A9W4R0X2_9GAMM</name>
<proteinExistence type="predicted"/>
<dbReference type="AlphaFoldDB" id="A0A9W4R0X2"/>
<gene>
    <name evidence="4" type="primary">mshA_3</name>
    <name evidence="4" type="ORF">PSECIP111854_02957</name>
    <name evidence="3" type="ORF">PSECIP111951_02577</name>
</gene>
<comment type="caution">
    <text evidence="4">The sequence shown here is derived from an EMBL/GenBank/DDBJ whole genome shotgun (WGS) entry which is preliminary data.</text>
</comment>
<dbReference type="EMBL" id="CAMAPC010000012">
    <property type="protein sequence ID" value="CAH9062162.1"/>
    <property type="molecule type" value="Genomic_DNA"/>
</dbReference>
<feature type="domain" description="Glycosyl transferase family 1" evidence="1">
    <location>
        <begin position="200"/>
        <end position="356"/>
    </location>
</feature>
<dbReference type="InterPro" id="IPR028098">
    <property type="entry name" value="Glyco_trans_4-like_N"/>
</dbReference>
<evidence type="ECO:0000313" key="5">
    <source>
        <dbReference type="Proteomes" id="UP001152467"/>
    </source>
</evidence>
<evidence type="ECO:0000313" key="4">
    <source>
        <dbReference type="EMBL" id="CAH9062162.1"/>
    </source>
</evidence>
<protein>
    <submittedName>
        <fullName evidence="4">D-inositol-3-phosphate glycosyltransferase</fullName>
        <ecNumber evidence="4">2.4.1.250</ecNumber>
    </submittedName>
</protein>
<keyword evidence="5" id="KW-1185">Reference proteome</keyword>
<feature type="domain" description="Glycosyltransferase subfamily 4-like N-terminal" evidence="2">
    <location>
        <begin position="16"/>
        <end position="189"/>
    </location>
</feature>
<dbReference type="PANTHER" id="PTHR45947">
    <property type="entry name" value="SULFOQUINOVOSYL TRANSFERASE SQD2"/>
    <property type="match status" value="1"/>
</dbReference>
<evidence type="ECO:0000259" key="2">
    <source>
        <dbReference type="Pfam" id="PF13439"/>
    </source>
</evidence>
<dbReference type="InterPro" id="IPR050194">
    <property type="entry name" value="Glycosyltransferase_grp1"/>
</dbReference>
<reference evidence="4 6" key="1">
    <citation type="submission" date="2022-07" db="EMBL/GenBank/DDBJ databases">
        <authorList>
            <person name="Criscuolo A."/>
        </authorList>
    </citation>
    <scope>NUCLEOTIDE SEQUENCE</scope>
    <source>
        <strain evidence="6">CIP 111951</strain>
        <strain evidence="4">CIP111854</strain>
        <strain evidence="3">CIP111951</strain>
    </source>
</reference>
<keyword evidence="4" id="KW-0808">Transferase</keyword>
<evidence type="ECO:0000313" key="6">
    <source>
        <dbReference type="Proteomes" id="UP001152485"/>
    </source>
</evidence>
<dbReference type="Proteomes" id="UP001152467">
    <property type="component" value="Unassembled WGS sequence"/>
</dbReference>
<dbReference type="Gene3D" id="3.40.50.2000">
    <property type="entry name" value="Glycogen Phosphorylase B"/>
    <property type="match status" value="2"/>
</dbReference>
<dbReference type="EMBL" id="CAMAPD010000012">
    <property type="protein sequence ID" value="CAH9061867.1"/>
    <property type="molecule type" value="Genomic_DNA"/>
</dbReference>
<dbReference type="PANTHER" id="PTHR45947:SF3">
    <property type="entry name" value="SULFOQUINOVOSYL TRANSFERASE SQD2"/>
    <property type="match status" value="1"/>
</dbReference>
<dbReference type="EC" id="2.4.1.250" evidence="4"/>
<dbReference type="RefSeq" id="WP_261593829.1">
    <property type="nucleotide sequence ID" value="NZ_CAMAPC010000012.1"/>
</dbReference>
<evidence type="ECO:0000259" key="1">
    <source>
        <dbReference type="Pfam" id="PF00534"/>
    </source>
</evidence>
<dbReference type="SUPFAM" id="SSF53756">
    <property type="entry name" value="UDP-Glycosyltransferase/glycogen phosphorylase"/>
    <property type="match status" value="1"/>
</dbReference>
<dbReference type="InterPro" id="IPR001296">
    <property type="entry name" value="Glyco_trans_1"/>
</dbReference>
<dbReference type="Pfam" id="PF00534">
    <property type="entry name" value="Glycos_transf_1"/>
    <property type="match status" value="1"/>
</dbReference>
<sequence>MKHIAILVPSFPIASETFVITEINALVSAGHKVTVLAFTTHRFTSNLSANVEVFNIPKPTISDFSVASLMSSQFFKAVKTSFKFKSISTISLLGYGSSLAKLLNKLNIEHLHCHFMHGPLAYGIIAAQLAGITVSSIGHGHDVYVNGADIEHKLNECNFVVAVCKDMKSQFEGMSHTQTKLLHCGVNLNLFCHRVHAINSDVKLIFIGRLVEKKGLQFLFPAIKRLQKHYYISLDIVGDGPMYKALEDLSYELGINRQIKFIGRKSPQWIAQNCKHYTALVAPFCVASNGDKDTGPLVLKEAMACGIPVLSTRLMGVKEIVVNKVGMLCEPGDEDELVTMLRAFCELNPYVRYAMGLNAYKLVSRYFNAKLQAKKLSNWVQML</sequence>
<dbReference type="GO" id="GO:0102710">
    <property type="term" value="F:D-inositol-3-phosphate glycosyltransferase activity"/>
    <property type="evidence" value="ECO:0007669"/>
    <property type="project" value="UniProtKB-EC"/>
</dbReference>